<keyword evidence="1" id="KW-0645">Protease</keyword>
<keyword evidence="3" id="KW-0378">Hydrolase</keyword>
<evidence type="ECO:0000313" key="8">
    <source>
        <dbReference type="Proteomes" id="UP000244896"/>
    </source>
</evidence>
<dbReference type="PANTHER" id="PTHR46112:SF2">
    <property type="entry name" value="XAA-PRO AMINOPEPTIDASE P-RELATED"/>
    <property type="match status" value="1"/>
</dbReference>
<evidence type="ECO:0000256" key="2">
    <source>
        <dbReference type="ARBA" id="ARBA00022723"/>
    </source>
</evidence>
<reference evidence="7 8" key="1">
    <citation type="journal article" date="2018" name="Syst. Appl. Microbiol.">
        <title>Ereboglobus luteus gen. nov. sp. nov. from cockroach guts, and new insights into the oxygen relationship of the genera Opitutus and Didymococcus (Verrucomicrobia: Opitutaceae).</title>
        <authorList>
            <person name="Tegtmeier D."/>
            <person name="Belitz A."/>
            <person name="Radek R."/>
            <person name="Heimerl T."/>
            <person name="Brune A."/>
        </authorList>
    </citation>
    <scope>NUCLEOTIDE SEQUENCE [LARGE SCALE GENOMIC DNA]</scope>
    <source>
        <strain evidence="7 8">Ho45</strain>
    </source>
</reference>
<dbReference type="EMBL" id="CP023004">
    <property type="protein sequence ID" value="AWI10503.1"/>
    <property type="molecule type" value="Genomic_DNA"/>
</dbReference>
<dbReference type="GO" id="GO:0008237">
    <property type="term" value="F:metallopeptidase activity"/>
    <property type="evidence" value="ECO:0007669"/>
    <property type="project" value="UniProtKB-KW"/>
</dbReference>
<dbReference type="Proteomes" id="UP000244896">
    <property type="component" value="Chromosome"/>
</dbReference>
<accession>A0A2U8E6J9</accession>
<dbReference type="Pfam" id="PF00557">
    <property type="entry name" value="Peptidase_M24"/>
    <property type="match status" value="1"/>
</dbReference>
<gene>
    <name evidence="7" type="ORF">CKA38_04015</name>
</gene>
<evidence type="ECO:0000256" key="1">
    <source>
        <dbReference type="ARBA" id="ARBA00022670"/>
    </source>
</evidence>
<dbReference type="InterPro" id="IPR000994">
    <property type="entry name" value="Pept_M24"/>
</dbReference>
<dbReference type="RefSeq" id="WP_108826400.1">
    <property type="nucleotide sequence ID" value="NZ_CP023004.1"/>
</dbReference>
<dbReference type="InterPro" id="IPR036005">
    <property type="entry name" value="Creatinase/aminopeptidase-like"/>
</dbReference>
<evidence type="ECO:0000256" key="4">
    <source>
        <dbReference type="ARBA" id="ARBA00023049"/>
    </source>
</evidence>
<protein>
    <submittedName>
        <fullName evidence="7">Peptidase M24</fullName>
    </submittedName>
</protein>
<name>A0A2U8E6J9_9BACT</name>
<proteinExistence type="inferred from homology"/>
<comment type="similarity">
    <text evidence="5">Belongs to the peptidase M24B family.</text>
</comment>
<dbReference type="Gene3D" id="3.90.230.10">
    <property type="entry name" value="Creatinase/methionine aminopeptidase superfamily"/>
    <property type="match status" value="1"/>
</dbReference>
<keyword evidence="4" id="KW-0482">Metalloprotease</keyword>
<evidence type="ECO:0000256" key="3">
    <source>
        <dbReference type="ARBA" id="ARBA00022801"/>
    </source>
</evidence>
<dbReference type="AlphaFoldDB" id="A0A2U8E6J9"/>
<evidence type="ECO:0000259" key="6">
    <source>
        <dbReference type="Pfam" id="PF00557"/>
    </source>
</evidence>
<dbReference type="InterPro" id="IPR050659">
    <property type="entry name" value="Peptidase_M24B"/>
</dbReference>
<organism evidence="7 8">
    <name type="scientific">Ereboglobus luteus</name>
    <dbReference type="NCBI Taxonomy" id="1796921"/>
    <lineage>
        <taxon>Bacteria</taxon>
        <taxon>Pseudomonadati</taxon>
        <taxon>Verrucomicrobiota</taxon>
        <taxon>Opitutia</taxon>
        <taxon>Opitutales</taxon>
        <taxon>Opitutaceae</taxon>
        <taxon>Ereboglobus</taxon>
    </lineage>
</organism>
<sequence>MATPTSKLLYAASANNPDQLYFGRVSVPDPFIAFSIAGKKYAIVNALEYARVKRDSAFDVVLPLETYAEKAMERFGKFGRLSPAETIAVIAAEFGQKSFLVPEDFPASLYARLSILHGIKLEPVNGPIFPEREIKTPAEAAKIKEGNRCAAAGIAAAEKVLKESKISNGKLTWQRKPLTSERLRTAIEIACLEAGSLSIDTIAAGGNQACDPHHGGSGVLRANQLIVVDVFPRVQATGYHGDMTRTFLKGRANDFQKKLVATVREAQLAALKLVKAGVNGQVVHQAVNDTFSKHGYKTERTEKGATGFFHGTGHGLGLAVHEAPRVSTVDYVLKAGSVVTIEPGLYYPGHGGCRIEDVVQVTDAKPKMLSSFHYNWEIK</sequence>
<dbReference type="InterPro" id="IPR001131">
    <property type="entry name" value="Peptidase_M24B_aminopep-P_CS"/>
</dbReference>
<evidence type="ECO:0000256" key="5">
    <source>
        <dbReference type="RuleBase" id="RU000590"/>
    </source>
</evidence>
<evidence type="ECO:0000313" key="7">
    <source>
        <dbReference type="EMBL" id="AWI10503.1"/>
    </source>
</evidence>
<dbReference type="GO" id="GO:0046872">
    <property type="term" value="F:metal ion binding"/>
    <property type="evidence" value="ECO:0007669"/>
    <property type="project" value="UniProtKB-KW"/>
</dbReference>
<dbReference type="PANTHER" id="PTHR46112">
    <property type="entry name" value="AMINOPEPTIDASE"/>
    <property type="match status" value="1"/>
</dbReference>
<dbReference type="OrthoDB" id="9806388at2"/>
<dbReference type="SUPFAM" id="SSF55920">
    <property type="entry name" value="Creatinase/aminopeptidase"/>
    <property type="match status" value="1"/>
</dbReference>
<dbReference type="GO" id="GO:0006508">
    <property type="term" value="P:proteolysis"/>
    <property type="evidence" value="ECO:0007669"/>
    <property type="project" value="UniProtKB-KW"/>
</dbReference>
<dbReference type="PROSITE" id="PS00491">
    <property type="entry name" value="PROLINE_PEPTIDASE"/>
    <property type="match status" value="1"/>
</dbReference>
<dbReference type="KEGG" id="elut:CKA38_04015"/>
<keyword evidence="8" id="KW-1185">Reference proteome</keyword>
<feature type="domain" description="Peptidase M24" evidence="6">
    <location>
        <begin position="142"/>
        <end position="363"/>
    </location>
</feature>
<keyword evidence="2 5" id="KW-0479">Metal-binding</keyword>